<keyword evidence="9" id="KW-0966">Cell projection</keyword>
<organism evidence="9 10">
    <name type="scientific">Pigmentiphaga litoralis</name>
    <dbReference type="NCBI Taxonomy" id="516702"/>
    <lineage>
        <taxon>Bacteria</taxon>
        <taxon>Pseudomonadati</taxon>
        <taxon>Pseudomonadota</taxon>
        <taxon>Betaproteobacteria</taxon>
        <taxon>Burkholderiales</taxon>
        <taxon>Alcaligenaceae</taxon>
        <taxon>Pigmentiphaga</taxon>
    </lineage>
</organism>
<dbReference type="Pfam" id="PF06429">
    <property type="entry name" value="Flg_bbr_C"/>
    <property type="match status" value="1"/>
</dbReference>
<dbReference type="SUPFAM" id="SSF117143">
    <property type="entry name" value="Flagellar hook protein flgE"/>
    <property type="match status" value="1"/>
</dbReference>
<dbReference type="Proteomes" id="UP000542125">
    <property type="component" value="Unassembled WGS sequence"/>
</dbReference>
<feature type="domain" description="Flagellar hook protein FlgE/F/G-like D1" evidence="8">
    <location>
        <begin position="82"/>
        <end position="147"/>
    </location>
</feature>
<gene>
    <name evidence="9" type="ORF">FHW18_005015</name>
</gene>
<evidence type="ECO:0000313" key="10">
    <source>
        <dbReference type="Proteomes" id="UP000542125"/>
    </source>
</evidence>
<comment type="subunit">
    <text evidence="4 6">The basal body constitutes a major portion of the flagellar organelle and consists of five rings (E,L,P,S, and M) mounted on a central rod. The rod consists of about 26 subunits of FlgG in the distal portion, and FlgB, FlgC and FlgF are thought to build up the proximal portion of the rod with about 6 subunits each.</text>
</comment>
<reference evidence="9 10" key="1">
    <citation type="submission" date="2020-07" db="EMBL/GenBank/DDBJ databases">
        <title>Genomic Encyclopedia of Type Strains, Phase IV (KMG-V): Genome sequencing to study the core and pangenomes of soil and plant-associated prokaryotes.</title>
        <authorList>
            <person name="Whitman W."/>
        </authorList>
    </citation>
    <scope>NUCLEOTIDE SEQUENCE [LARGE SCALE GENOMIC DNA]</scope>
    <source>
        <strain evidence="9 10">SAS40</strain>
    </source>
</reference>
<name>A0A7Y9LQG1_9BURK</name>
<dbReference type="PANTHER" id="PTHR30435:SF18">
    <property type="entry name" value="FLAGELLAR BASAL-BODY ROD PROTEIN FLGF"/>
    <property type="match status" value="1"/>
</dbReference>
<evidence type="ECO:0000256" key="3">
    <source>
        <dbReference type="ARBA" id="ARBA00023143"/>
    </source>
</evidence>
<proteinExistence type="inferred from homology"/>
<evidence type="ECO:0000256" key="2">
    <source>
        <dbReference type="ARBA" id="ARBA00009677"/>
    </source>
</evidence>
<dbReference type="GO" id="GO:0071978">
    <property type="term" value="P:bacterial-type flagellum-dependent swarming motility"/>
    <property type="evidence" value="ECO:0007669"/>
    <property type="project" value="TreeGrafter"/>
</dbReference>
<protein>
    <recommendedName>
        <fullName evidence="5 6">Flagellar basal-body rod protein FlgF</fullName>
    </recommendedName>
</protein>
<comment type="similarity">
    <text evidence="2 6">Belongs to the flagella basal body rod proteins family.</text>
</comment>
<keyword evidence="9" id="KW-0282">Flagellum</keyword>
<dbReference type="RefSeq" id="WP_179590020.1">
    <property type="nucleotide sequence ID" value="NZ_JACBYR010000003.1"/>
</dbReference>
<dbReference type="InterPro" id="IPR037925">
    <property type="entry name" value="FlgE/F/G-like"/>
</dbReference>
<evidence type="ECO:0000256" key="1">
    <source>
        <dbReference type="ARBA" id="ARBA00004117"/>
    </source>
</evidence>
<evidence type="ECO:0000259" key="7">
    <source>
        <dbReference type="Pfam" id="PF06429"/>
    </source>
</evidence>
<dbReference type="NCBIfam" id="NF009280">
    <property type="entry name" value="PRK12640.1"/>
    <property type="match status" value="1"/>
</dbReference>
<dbReference type="GO" id="GO:0030694">
    <property type="term" value="C:bacterial-type flagellum basal body, rod"/>
    <property type="evidence" value="ECO:0007669"/>
    <property type="project" value="UniProtKB-UniRule"/>
</dbReference>
<sequence>MDRALFIAATGARELMRRQDVQTNNLSNAMTPGFRAEVAAQRTAPVIGGAGLPTRAYAVESTPGADLAPGAMIATGRTLDVAVQGEGWFVVRSNDGTEAFTRSGSFQQSADGALVDNAGRPVIGSNNQPVVLPVNSRVEINEDGSISSIPNDDRIQAAIVGDLKLVNPPAASVTRGGDGLFRLTAGGVAPNVDGVRVAGGMIEGSNVNSVETMVTMISAARHFDMQVQMMQKTDQNQQAATQILSLS</sequence>
<dbReference type="AlphaFoldDB" id="A0A7Y9LQG1"/>
<dbReference type="InterPro" id="IPR020013">
    <property type="entry name" value="Flagellar_FlgE/F/G"/>
</dbReference>
<dbReference type="EMBL" id="JACBYR010000003">
    <property type="protein sequence ID" value="NYE85696.1"/>
    <property type="molecule type" value="Genomic_DNA"/>
</dbReference>
<dbReference type="PANTHER" id="PTHR30435">
    <property type="entry name" value="FLAGELLAR PROTEIN"/>
    <property type="match status" value="1"/>
</dbReference>
<feature type="domain" description="Flagellar basal-body/hook protein C-terminal" evidence="7">
    <location>
        <begin position="199"/>
        <end position="243"/>
    </location>
</feature>
<evidence type="ECO:0000259" key="8">
    <source>
        <dbReference type="Pfam" id="PF22692"/>
    </source>
</evidence>
<evidence type="ECO:0000256" key="6">
    <source>
        <dbReference type="RuleBase" id="RU362116"/>
    </source>
</evidence>
<comment type="caution">
    <text evidence="9">The sequence shown here is derived from an EMBL/GenBank/DDBJ whole genome shotgun (WGS) entry which is preliminary data.</text>
</comment>
<dbReference type="InterPro" id="IPR053967">
    <property type="entry name" value="LlgE_F_G-like_D1"/>
</dbReference>
<dbReference type="NCBIfam" id="TIGR03506">
    <property type="entry name" value="FlgEFG_subfam"/>
    <property type="match status" value="1"/>
</dbReference>
<keyword evidence="3 6" id="KW-0975">Bacterial flagellum</keyword>
<dbReference type="InterPro" id="IPR010930">
    <property type="entry name" value="Flg_bb/hook_C_dom"/>
</dbReference>
<evidence type="ECO:0000256" key="5">
    <source>
        <dbReference type="ARBA" id="ARBA00040228"/>
    </source>
</evidence>
<comment type="subcellular location">
    <subcellularLocation>
        <location evidence="1 6">Bacterial flagellum basal body</location>
    </subcellularLocation>
</comment>
<evidence type="ECO:0000313" key="9">
    <source>
        <dbReference type="EMBL" id="NYE85696.1"/>
    </source>
</evidence>
<accession>A0A7Y9LQG1</accession>
<dbReference type="Pfam" id="PF22692">
    <property type="entry name" value="LlgE_F_G_D1"/>
    <property type="match status" value="1"/>
</dbReference>
<keyword evidence="10" id="KW-1185">Reference proteome</keyword>
<keyword evidence="9" id="KW-0969">Cilium</keyword>
<evidence type="ECO:0000256" key="4">
    <source>
        <dbReference type="ARBA" id="ARBA00038560"/>
    </source>
</evidence>